<dbReference type="Proteomes" id="UP000604825">
    <property type="component" value="Unassembled WGS sequence"/>
</dbReference>
<dbReference type="CDD" id="cd00303">
    <property type="entry name" value="retropepsin_like"/>
    <property type="match status" value="1"/>
</dbReference>
<feature type="region of interest" description="Disordered" evidence="1">
    <location>
        <begin position="499"/>
        <end position="556"/>
    </location>
</feature>
<name>A0A811RW50_9POAL</name>
<feature type="compositionally biased region" description="Low complexity" evidence="1">
    <location>
        <begin position="517"/>
        <end position="534"/>
    </location>
</feature>
<dbReference type="Pfam" id="PF08284">
    <property type="entry name" value="RVP_2"/>
    <property type="match status" value="1"/>
</dbReference>
<keyword evidence="3" id="KW-1185">Reference proteome</keyword>
<dbReference type="PROSITE" id="PS00141">
    <property type="entry name" value="ASP_PROTEASE"/>
    <property type="match status" value="1"/>
</dbReference>
<dbReference type="AlphaFoldDB" id="A0A811RW50"/>
<dbReference type="SUPFAM" id="SSF50630">
    <property type="entry name" value="Acid proteases"/>
    <property type="match status" value="1"/>
</dbReference>
<evidence type="ECO:0000256" key="1">
    <source>
        <dbReference type="SAM" id="MobiDB-lite"/>
    </source>
</evidence>
<sequence length="556" mass="60642">MDLNTKLILDELKSVQTNLTNRIDAVEHSIGARVGSLEDAAKVLDAWKPMMDASVAELRAEIGAFRKTEERVELLREEMTALRKSVSRSILGATQAASTGVLQRPKESPAWIPAGWTHFLPLGPHEESSHRGFESYAQSPVKGTFIPPDPDSKPKLYRSYSSSALVAGTQGGSGGVHGSLDHRGHEDGDGGNFHLPKINFPPFDGSNPKLWLRRCLDYFEMYLVPCRRWVKVAIMHLSGAAACWLQSMEEQKELVEPVRTKKLRRPEPFTFAKAPSCGRSVSPGTVGRMAMMPAWKLKLRKLKCFMGHIQGHLVHILIDSGSTHTFVSAALAVQLQGQSVLSPPLKVMVADGSQLLCSNQFENLVWTVQSHDFVSQAKVLPLSSYDLIVGMDWLASYSPMHIDWQHKWLLITQGQQQCFLQGSLSALPPGSVVQVSAVLSDDLVADQGAIPPEVSTLLAEFQSVFAPPSVSLATWENLDHLRQQFPRAAVWSRLGAQGGEDVTAHDAGSRKSSVAHGPGPASEEEAAAQGPGPQLRRSSRARAPSTHTSGDEWATA</sequence>
<comment type="caution">
    <text evidence="2">The sequence shown here is derived from an EMBL/GenBank/DDBJ whole genome shotgun (WGS) entry which is preliminary data.</text>
</comment>
<dbReference type="GO" id="GO:0004190">
    <property type="term" value="F:aspartic-type endopeptidase activity"/>
    <property type="evidence" value="ECO:0007669"/>
    <property type="project" value="InterPro"/>
</dbReference>
<dbReference type="Gene3D" id="2.40.70.10">
    <property type="entry name" value="Acid Proteases"/>
    <property type="match status" value="1"/>
</dbReference>
<dbReference type="PANTHER" id="PTHR15503">
    <property type="entry name" value="LDOC1 RELATED"/>
    <property type="match status" value="1"/>
</dbReference>
<reference evidence="2" key="1">
    <citation type="submission" date="2020-10" db="EMBL/GenBank/DDBJ databases">
        <authorList>
            <person name="Han B."/>
            <person name="Lu T."/>
            <person name="Zhao Q."/>
            <person name="Huang X."/>
            <person name="Zhao Y."/>
        </authorList>
    </citation>
    <scope>NUCLEOTIDE SEQUENCE</scope>
</reference>
<dbReference type="InterPro" id="IPR032567">
    <property type="entry name" value="RTL1-rel"/>
</dbReference>
<evidence type="ECO:0000313" key="2">
    <source>
        <dbReference type="EMBL" id="CAD6333391.1"/>
    </source>
</evidence>
<gene>
    <name evidence="2" type="ORF">NCGR_LOCUS57489</name>
</gene>
<dbReference type="InterPro" id="IPR021109">
    <property type="entry name" value="Peptidase_aspartic_dom_sf"/>
</dbReference>
<protein>
    <submittedName>
        <fullName evidence="2">Uncharacterized protein</fullName>
    </submittedName>
</protein>
<evidence type="ECO:0000313" key="3">
    <source>
        <dbReference type="Proteomes" id="UP000604825"/>
    </source>
</evidence>
<proteinExistence type="predicted"/>
<accession>A0A811RW50</accession>
<dbReference type="EMBL" id="CAJGYO010000017">
    <property type="protein sequence ID" value="CAD6333391.1"/>
    <property type="molecule type" value="Genomic_DNA"/>
</dbReference>
<dbReference type="PANTHER" id="PTHR15503:SF22">
    <property type="entry name" value="TRANSPOSON TY3-I GAG POLYPROTEIN"/>
    <property type="match status" value="1"/>
</dbReference>
<organism evidence="2 3">
    <name type="scientific">Miscanthus lutarioriparius</name>
    <dbReference type="NCBI Taxonomy" id="422564"/>
    <lineage>
        <taxon>Eukaryota</taxon>
        <taxon>Viridiplantae</taxon>
        <taxon>Streptophyta</taxon>
        <taxon>Embryophyta</taxon>
        <taxon>Tracheophyta</taxon>
        <taxon>Spermatophyta</taxon>
        <taxon>Magnoliopsida</taxon>
        <taxon>Liliopsida</taxon>
        <taxon>Poales</taxon>
        <taxon>Poaceae</taxon>
        <taxon>PACMAD clade</taxon>
        <taxon>Panicoideae</taxon>
        <taxon>Andropogonodae</taxon>
        <taxon>Andropogoneae</taxon>
        <taxon>Saccharinae</taxon>
        <taxon>Miscanthus</taxon>
    </lineage>
</organism>
<dbReference type="InterPro" id="IPR001969">
    <property type="entry name" value="Aspartic_peptidase_AS"/>
</dbReference>
<dbReference type="OrthoDB" id="691090at2759"/>
<dbReference type="GO" id="GO:0006508">
    <property type="term" value="P:proteolysis"/>
    <property type="evidence" value="ECO:0007669"/>
    <property type="project" value="InterPro"/>
</dbReference>